<dbReference type="PANTHER" id="PTHR15503:SF22">
    <property type="entry name" value="TRANSPOSON TY3-I GAG POLYPROTEIN"/>
    <property type="match status" value="1"/>
</dbReference>
<evidence type="ECO:0000256" key="2">
    <source>
        <dbReference type="PROSITE-ProRule" id="PRU00047"/>
    </source>
</evidence>
<keyword evidence="2" id="KW-0479">Metal-binding</keyword>
<gene>
    <name evidence="5" type="ORF">RhiXN_03700</name>
</gene>
<dbReference type="AlphaFoldDB" id="A0A8H8SRL2"/>
<dbReference type="RefSeq" id="XP_043175936.1">
    <property type="nucleotide sequence ID" value="XM_043323517.1"/>
</dbReference>
<feature type="region of interest" description="Disordered" evidence="3">
    <location>
        <begin position="512"/>
        <end position="533"/>
    </location>
</feature>
<dbReference type="InterPro" id="IPR005162">
    <property type="entry name" value="Retrotrans_gag_dom"/>
</dbReference>
<dbReference type="InterPro" id="IPR001878">
    <property type="entry name" value="Znf_CCHC"/>
</dbReference>
<reference evidence="5" key="1">
    <citation type="submission" date="2020-05" db="EMBL/GenBank/DDBJ databases">
        <title>Evolutionary and genomic comparisons of hybrid uninucleate and nonhybrid Rhizoctonia fungi.</title>
        <authorList>
            <person name="Li C."/>
            <person name="Chen X."/>
        </authorList>
    </citation>
    <scope>NUCLEOTIDE SEQUENCE</scope>
    <source>
        <strain evidence="5">AG-1 IA</strain>
    </source>
</reference>
<dbReference type="GO" id="GO:0006397">
    <property type="term" value="P:mRNA processing"/>
    <property type="evidence" value="ECO:0007669"/>
    <property type="project" value="UniProtKB-KW"/>
</dbReference>
<evidence type="ECO:0000259" key="4">
    <source>
        <dbReference type="PROSITE" id="PS50158"/>
    </source>
</evidence>
<evidence type="ECO:0000313" key="6">
    <source>
        <dbReference type="Proteomes" id="UP000650533"/>
    </source>
</evidence>
<accession>A0A8H8SRL2</accession>
<evidence type="ECO:0000313" key="5">
    <source>
        <dbReference type="EMBL" id="QRW15699.1"/>
    </source>
</evidence>
<keyword evidence="1" id="KW-0507">mRNA processing</keyword>
<dbReference type="Proteomes" id="UP000650533">
    <property type="component" value="Chromosome 1"/>
</dbReference>
<organism evidence="5 6">
    <name type="scientific">Rhizoctonia solani</name>
    <dbReference type="NCBI Taxonomy" id="456999"/>
    <lineage>
        <taxon>Eukaryota</taxon>
        <taxon>Fungi</taxon>
        <taxon>Dikarya</taxon>
        <taxon>Basidiomycota</taxon>
        <taxon>Agaricomycotina</taxon>
        <taxon>Agaricomycetes</taxon>
        <taxon>Cantharellales</taxon>
        <taxon>Ceratobasidiaceae</taxon>
        <taxon>Rhizoctonia</taxon>
    </lineage>
</organism>
<dbReference type="GO" id="GO:0003676">
    <property type="term" value="F:nucleic acid binding"/>
    <property type="evidence" value="ECO:0007669"/>
    <property type="project" value="InterPro"/>
</dbReference>
<dbReference type="Pfam" id="PF03732">
    <property type="entry name" value="Retrotrans_gag"/>
    <property type="match status" value="1"/>
</dbReference>
<feature type="region of interest" description="Disordered" evidence="3">
    <location>
        <begin position="146"/>
        <end position="183"/>
    </location>
</feature>
<protein>
    <submittedName>
        <fullName evidence="5">Retrotransposon gag protein</fullName>
    </submittedName>
</protein>
<dbReference type="GO" id="GO:0008270">
    <property type="term" value="F:zinc ion binding"/>
    <property type="evidence" value="ECO:0007669"/>
    <property type="project" value="UniProtKB-KW"/>
</dbReference>
<sequence>MEGDASTITGITSFLQYCTTTPGLGAMAGTNLISPQIQSGWSAPSSRTHTPAPAAVLPHVYSPMSFDHMSNCELLNMVAQNMIILKKEFSQLQGSYDAQHDQIALLRAELEEHWEQLRNQHIFYSNQIQGAAASIQAVQDQLIHLSPSCSTAPPPPPAGTSTSTSTNPPPAPTSSNSDLKFAKPNKFGGKKEDALNFIIACQAYIRAKGANRSHKEKILWVTSYFEGAAEDWVRPYKERKVFRGEAVPLLENIDIFWAKFTKHYVDTNRDEKYRQKWNNLRQKASVQEYTQEFQQYSVSLGYSDKTLRDKYYNGLKNDIKDIMLSTMFQWCCATAQQVYDKAEEIANHIESTCLSNLLVSTICAPASAVPTSASSPTPTCTCLNVGDNVYMIDPTTCRAKKGAITSIVCTTSGNMPNVRWNRETKDTMIPFPSLKKDERPAAAAPVKPIVAPVPVLASNSKGPGPMDLDGRGFTNLTCHVCGGKGHFARNCPSKPMSGHVANVKWSWERPKEENRIEVVSDEEELGKGKAKAD</sequence>
<dbReference type="PANTHER" id="PTHR15503">
    <property type="entry name" value="LDOC1 RELATED"/>
    <property type="match status" value="1"/>
</dbReference>
<dbReference type="InterPro" id="IPR032567">
    <property type="entry name" value="RTL1-rel"/>
</dbReference>
<dbReference type="Pfam" id="PF00098">
    <property type="entry name" value="zf-CCHC"/>
    <property type="match status" value="1"/>
</dbReference>
<keyword evidence="2" id="KW-0862">Zinc</keyword>
<dbReference type="KEGG" id="rsx:RhiXN_03700"/>
<keyword evidence="2" id="KW-0863">Zinc-finger</keyword>
<dbReference type="InterPro" id="IPR036875">
    <property type="entry name" value="Znf_CCHC_sf"/>
</dbReference>
<dbReference type="Gene3D" id="4.10.60.10">
    <property type="entry name" value="Zinc finger, CCHC-type"/>
    <property type="match status" value="1"/>
</dbReference>
<dbReference type="SUPFAM" id="SSF57756">
    <property type="entry name" value="Retrovirus zinc finger-like domains"/>
    <property type="match status" value="1"/>
</dbReference>
<feature type="domain" description="CCHC-type" evidence="4">
    <location>
        <begin position="478"/>
        <end position="493"/>
    </location>
</feature>
<dbReference type="SMART" id="SM00343">
    <property type="entry name" value="ZnF_C2HC"/>
    <property type="match status" value="1"/>
</dbReference>
<proteinExistence type="predicted"/>
<dbReference type="EMBL" id="CP059658">
    <property type="protein sequence ID" value="QRW15699.1"/>
    <property type="molecule type" value="Genomic_DNA"/>
</dbReference>
<dbReference type="PROSITE" id="PS50158">
    <property type="entry name" value="ZF_CCHC"/>
    <property type="match status" value="1"/>
</dbReference>
<dbReference type="GeneID" id="67025980"/>
<evidence type="ECO:0000256" key="1">
    <source>
        <dbReference type="ARBA" id="ARBA00022664"/>
    </source>
</evidence>
<name>A0A8H8SRL2_9AGAM</name>
<evidence type="ECO:0000256" key="3">
    <source>
        <dbReference type="SAM" id="MobiDB-lite"/>
    </source>
</evidence>